<protein>
    <recommendedName>
        <fullName evidence="3">Lipoprotein</fullName>
    </recommendedName>
</protein>
<organism evidence="1 2">
    <name type="scientific">Candidatus Borreliella tachyglossi</name>
    <dbReference type="NCBI Taxonomy" id="1964448"/>
    <lineage>
        <taxon>Bacteria</taxon>
        <taxon>Pseudomonadati</taxon>
        <taxon>Spirochaetota</taxon>
        <taxon>Spirochaetia</taxon>
        <taxon>Spirochaetales</taxon>
        <taxon>Borreliaceae</taxon>
        <taxon>Borreliella</taxon>
    </lineage>
</organism>
<dbReference type="RefSeq" id="WP_108729383.1">
    <property type="nucleotide sequence ID" value="NZ_CP025785.1"/>
</dbReference>
<evidence type="ECO:0000313" key="2">
    <source>
        <dbReference type="Proteomes" id="UP000244655"/>
    </source>
</evidence>
<proteinExistence type="predicted"/>
<gene>
    <name evidence="1" type="ORF">CR532_03290</name>
</gene>
<accession>A0A2S1LXF8</accession>
<evidence type="ECO:0008006" key="3">
    <source>
        <dbReference type="Google" id="ProtNLM"/>
    </source>
</evidence>
<dbReference type="AlphaFoldDB" id="A0A2S1LXF8"/>
<reference evidence="1 2" key="1">
    <citation type="submission" date="2018-01" db="EMBL/GenBank/DDBJ databases">
        <title>Genome sequence of Borrelia tachyglossi.</title>
        <authorList>
            <person name="Gofton A.W."/>
        </authorList>
    </citation>
    <scope>NUCLEOTIDE SEQUENCE [LARGE SCALE GENOMIC DNA]</scope>
    <source>
        <strain evidence="1 2">Bc-F10-1268</strain>
    </source>
</reference>
<dbReference type="EMBL" id="CP025785">
    <property type="protein sequence ID" value="AWG42984.1"/>
    <property type="molecule type" value="Genomic_DNA"/>
</dbReference>
<dbReference type="Proteomes" id="UP000244655">
    <property type="component" value="Chromosome"/>
</dbReference>
<evidence type="ECO:0000313" key="1">
    <source>
        <dbReference type="EMBL" id="AWG42984.1"/>
    </source>
</evidence>
<keyword evidence="2" id="KW-1185">Reference proteome</keyword>
<dbReference type="PROSITE" id="PS51257">
    <property type="entry name" value="PROKAR_LIPOPROTEIN"/>
    <property type="match status" value="1"/>
</dbReference>
<sequence>MKRFDKLLLMSLLFIGCTASSEIHLKDDMSGTISIVVNVNREFENIKKELITTLGGAELAGMPLFPVDEIKKFFDGSGREWGLELLEINRKGDSLKLVVKFGNLLELLKDYQIREEVPIFRVGKKNGKNIINMDINLKNVTRVVDINKEYVNDSLAALLPSEEVPMSEKEYKDVLVYFLSDFTTKASELIDNSSIKVRIKTSRKIQEQIGLKQIDLNTVEFKLSMIRGLSLENPIEMRLVY</sequence>
<dbReference type="OrthoDB" id="350953at2"/>
<name>A0A2S1LXF8_9SPIR</name>